<organism evidence="2 3">
    <name type="scientific">Streblomastix strix</name>
    <dbReference type="NCBI Taxonomy" id="222440"/>
    <lineage>
        <taxon>Eukaryota</taxon>
        <taxon>Metamonada</taxon>
        <taxon>Preaxostyla</taxon>
        <taxon>Oxymonadida</taxon>
        <taxon>Streblomastigidae</taxon>
        <taxon>Streblomastix</taxon>
    </lineage>
</organism>
<dbReference type="AlphaFoldDB" id="A0A5J4TT33"/>
<reference evidence="2 3" key="1">
    <citation type="submission" date="2019-03" db="EMBL/GenBank/DDBJ databases">
        <title>Single cell metagenomics reveals metabolic interactions within the superorganism composed of flagellate Streblomastix strix and complex community of Bacteroidetes bacteria on its surface.</title>
        <authorList>
            <person name="Treitli S.C."/>
            <person name="Kolisko M."/>
            <person name="Husnik F."/>
            <person name="Keeling P."/>
            <person name="Hampl V."/>
        </authorList>
    </citation>
    <scope>NUCLEOTIDE SEQUENCE [LARGE SCALE GENOMIC DNA]</scope>
    <source>
        <strain evidence="2">ST1C</strain>
    </source>
</reference>
<evidence type="ECO:0000313" key="2">
    <source>
        <dbReference type="EMBL" id="KAA6360651.1"/>
    </source>
</evidence>
<comment type="caution">
    <text evidence="2">The sequence shown here is derived from an EMBL/GenBank/DDBJ whole genome shotgun (WGS) entry which is preliminary data.</text>
</comment>
<proteinExistence type="predicted"/>
<name>A0A5J4TT33_9EUKA</name>
<evidence type="ECO:0008006" key="4">
    <source>
        <dbReference type="Google" id="ProtNLM"/>
    </source>
</evidence>
<feature type="chain" id="PRO_5023825055" description="Cytochrome b/b6 C-terminal region profile domain-containing protein" evidence="1">
    <location>
        <begin position="22"/>
        <end position="36"/>
    </location>
</feature>
<sequence>LYIVVLLAILVLDPFPYVLEGQQVRFNLLELQFLPM</sequence>
<feature type="signal peptide" evidence="1">
    <location>
        <begin position="1"/>
        <end position="21"/>
    </location>
</feature>
<dbReference type="EMBL" id="SNRW01026644">
    <property type="protein sequence ID" value="KAA6360651.1"/>
    <property type="molecule type" value="Genomic_DNA"/>
</dbReference>
<dbReference type="Proteomes" id="UP000324800">
    <property type="component" value="Unassembled WGS sequence"/>
</dbReference>
<evidence type="ECO:0000313" key="3">
    <source>
        <dbReference type="Proteomes" id="UP000324800"/>
    </source>
</evidence>
<feature type="non-terminal residue" evidence="2">
    <location>
        <position position="1"/>
    </location>
</feature>
<evidence type="ECO:0000256" key="1">
    <source>
        <dbReference type="SAM" id="SignalP"/>
    </source>
</evidence>
<gene>
    <name evidence="2" type="ORF">EZS28_043821</name>
</gene>
<protein>
    <recommendedName>
        <fullName evidence="4">Cytochrome b/b6 C-terminal region profile domain-containing protein</fullName>
    </recommendedName>
</protein>
<keyword evidence="1" id="KW-0732">Signal</keyword>
<accession>A0A5J4TT33</accession>